<dbReference type="AlphaFoldDB" id="A0A1F7G940"/>
<reference evidence="1 2" key="1">
    <citation type="journal article" date="2016" name="Nat. Commun.">
        <title>Thousands of microbial genomes shed light on interconnected biogeochemical processes in an aquifer system.</title>
        <authorList>
            <person name="Anantharaman K."/>
            <person name="Brown C.T."/>
            <person name="Hug L.A."/>
            <person name="Sharon I."/>
            <person name="Castelle C.J."/>
            <person name="Probst A.J."/>
            <person name="Thomas B.C."/>
            <person name="Singh A."/>
            <person name="Wilkins M.J."/>
            <person name="Karaoz U."/>
            <person name="Brodie E.L."/>
            <person name="Williams K.H."/>
            <person name="Hubbard S.S."/>
            <person name="Banfield J.F."/>
        </authorList>
    </citation>
    <scope>NUCLEOTIDE SEQUENCE [LARGE SCALE GENOMIC DNA]</scope>
</reference>
<evidence type="ECO:0000313" key="2">
    <source>
        <dbReference type="Proteomes" id="UP000178372"/>
    </source>
</evidence>
<dbReference type="CDD" id="cd16377">
    <property type="entry name" value="23S_rRNA_IVP_like"/>
    <property type="match status" value="1"/>
</dbReference>
<accession>A0A1F7G940</accession>
<gene>
    <name evidence="1" type="ORF">A2690_05190</name>
</gene>
<dbReference type="Gene3D" id="1.20.1440.60">
    <property type="entry name" value="23S rRNA-intervening sequence"/>
    <property type="match status" value="1"/>
</dbReference>
<dbReference type="InterPro" id="IPR012657">
    <property type="entry name" value="23S_rRNA-intervening_sequence"/>
</dbReference>
<evidence type="ECO:0008006" key="3">
    <source>
        <dbReference type="Google" id="ProtNLM"/>
    </source>
</evidence>
<dbReference type="PANTHER" id="PTHR38471:SF2">
    <property type="entry name" value="FOUR HELIX BUNDLE PROTEIN"/>
    <property type="match status" value="1"/>
</dbReference>
<dbReference type="NCBIfam" id="TIGR02436">
    <property type="entry name" value="four helix bundle protein"/>
    <property type="match status" value="1"/>
</dbReference>
<dbReference type="Pfam" id="PF05635">
    <property type="entry name" value="23S_rRNA_IVP"/>
    <property type="match status" value="1"/>
</dbReference>
<proteinExistence type="predicted"/>
<dbReference type="InterPro" id="IPR036583">
    <property type="entry name" value="23S_rRNA_IVS_sf"/>
</dbReference>
<dbReference type="Proteomes" id="UP000178372">
    <property type="component" value="Unassembled WGS sequence"/>
</dbReference>
<comment type="caution">
    <text evidence="1">The sequence shown here is derived from an EMBL/GenBank/DDBJ whole genome shotgun (WGS) entry which is preliminary data.</text>
</comment>
<organism evidence="1 2">
    <name type="scientific">Candidatus Roizmanbacteria bacterium RIFCSPHIGHO2_01_FULL_39_12b</name>
    <dbReference type="NCBI Taxonomy" id="1802030"/>
    <lineage>
        <taxon>Bacteria</taxon>
        <taxon>Candidatus Roizmaniibacteriota</taxon>
    </lineage>
</organism>
<dbReference type="PANTHER" id="PTHR38471">
    <property type="entry name" value="FOUR HELIX BUNDLE PROTEIN"/>
    <property type="match status" value="1"/>
</dbReference>
<name>A0A1F7G940_9BACT</name>
<dbReference type="SUPFAM" id="SSF158446">
    <property type="entry name" value="IVS-encoded protein-like"/>
    <property type="match status" value="1"/>
</dbReference>
<protein>
    <recommendedName>
        <fullName evidence="3">Four helix bundle protein</fullName>
    </recommendedName>
</protein>
<sequence>MPEIHDFKDIEIWNISKKLSVKIYKICLSGRLNRDFGLKDQICRSSVSIPSNIAEGFGRGNNKEFIYFLRIAQGSCLEIITQIIIAFEVNYLSQNQKEELIIEYEKLSLSMAKFISYLRKNNKLKINKQ</sequence>
<evidence type="ECO:0000313" key="1">
    <source>
        <dbReference type="EMBL" id="OGK15421.1"/>
    </source>
</evidence>
<dbReference type="EMBL" id="MFZF01000031">
    <property type="protein sequence ID" value="OGK15421.1"/>
    <property type="molecule type" value="Genomic_DNA"/>
</dbReference>